<dbReference type="Gene3D" id="1.10.150.80">
    <property type="entry name" value="HRDC domain"/>
    <property type="match status" value="1"/>
</dbReference>
<dbReference type="Proteomes" id="UP000293142">
    <property type="component" value="Unassembled WGS sequence"/>
</dbReference>
<proteinExistence type="predicted"/>
<keyword evidence="3" id="KW-1185">Reference proteome</keyword>
<dbReference type="SUPFAM" id="SSF47819">
    <property type="entry name" value="HRDC-like"/>
    <property type="match status" value="1"/>
</dbReference>
<protein>
    <submittedName>
        <fullName evidence="2">Aldolase</fullName>
    </submittedName>
</protein>
<dbReference type="RefSeq" id="WP_131018066.1">
    <property type="nucleotide sequence ID" value="NZ_SIRE01000034.1"/>
</dbReference>
<feature type="domain" description="HRDC" evidence="1">
    <location>
        <begin position="106"/>
        <end position="186"/>
    </location>
</feature>
<gene>
    <name evidence="2" type="ORF">EYB31_34070</name>
</gene>
<dbReference type="SMART" id="SM00341">
    <property type="entry name" value="HRDC"/>
    <property type="match status" value="1"/>
</dbReference>
<dbReference type="PROSITE" id="PS50967">
    <property type="entry name" value="HRDC"/>
    <property type="match status" value="1"/>
</dbReference>
<evidence type="ECO:0000259" key="1">
    <source>
        <dbReference type="PROSITE" id="PS50967"/>
    </source>
</evidence>
<evidence type="ECO:0000313" key="2">
    <source>
        <dbReference type="EMBL" id="TBL70041.1"/>
    </source>
</evidence>
<accession>A0A4Q9DIG5</accession>
<dbReference type="Pfam" id="PF00570">
    <property type="entry name" value="HRDC"/>
    <property type="match status" value="1"/>
</dbReference>
<name>A0A4Q9DIG5_9BACL</name>
<evidence type="ECO:0000313" key="3">
    <source>
        <dbReference type="Proteomes" id="UP000293142"/>
    </source>
</evidence>
<dbReference type="OrthoDB" id="26793at2"/>
<dbReference type="InterPro" id="IPR044876">
    <property type="entry name" value="HRDC_dom_sf"/>
</dbReference>
<comment type="caution">
    <text evidence="2">The sequence shown here is derived from an EMBL/GenBank/DDBJ whole genome shotgun (WGS) entry which is preliminary data.</text>
</comment>
<dbReference type="GO" id="GO:0000166">
    <property type="term" value="F:nucleotide binding"/>
    <property type="evidence" value="ECO:0007669"/>
    <property type="project" value="InterPro"/>
</dbReference>
<reference evidence="2 3" key="1">
    <citation type="submission" date="2019-02" db="EMBL/GenBank/DDBJ databases">
        <title>Paenibacillus sp. nov., isolated from surface-sterilized tissue of Thalictrum simplex L.</title>
        <authorList>
            <person name="Tuo L."/>
        </authorList>
    </citation>
    <scope>NUCLEOTIDE SEQUENCE [LARGE SCALE GENOMIC DNA]</scope>
    <source>
        <strain evidence="2 3">N2SHLJ1</strain>
    </source>
</reference>
<dbReference type="EMBL" id="SIRE01000034">
    <property type="protein sequence ID" value="TBL70041.1"/>
    <property type="molecule type" value="Genomic_DNA"/>
</dbReference>
<dbReference type="InterPro" id="IPR010997">
    <property type="entry name" value="HRDC-like_sf"/>
</dbReference>
<sequence>MNVIFLTTLEKKTAEDRVRTAILTVAEQKGEWQVSWSEAPEEGKVRQSSWYEGRSWEEMMSQFRQNLRSKQSEGFRFLIDAVSADPLELFGGKYIQSLILQYYSEQISHDELYEQLKAWRREQSAKEGKSPFIVASNKLLKMVSAFIPHTAAELAQLPGFGENKLKLYGEAMLGITRQFPRESEFPLTWVEHVIHRTDFAVWLQRQKEEKRQADQQKQETKLRLLQGVSEGVDITHLMKQTSLKRREVVTWVEELDGEGYDMGPLLEAELKTVSQDEIEQALDAFAKLGDRYLKPVLEAIVRPAEMKSKDLDRTYEWLRLLRLRFRKQKSLDIVEAG</sequence>
<dbReference type="InterPro" id="IPR002121">
    <property type="entry name" value="HRDC_dom"/>
</dbReference>
<dbReference type="AlphaFoldDB" id="A0A4Q9DIG5"/>
<organism evidence="2 3">
    <name type="scientific">Paenibacillus thalictri</name>
    <dbReference type="NCBI Taxonomy" id="2527873"/>
    <lineage>
        <taxon>Bacteria</taxon>
        <taxon>Bacillati</taxon>
        <taxon>Bacillota</taxon>
        <taxon>Bacilli</taxon>
        <taxon>Bacillales</taxon>
        <taxon>Paenibacillaceae</taxon>
        <taxon>Paenibacillus</taxon>
    </lineage>
</organism>
<dbReference type="GO" id="GO:0003676">
    <property type="term" value="F:nucleic acid binding"/>
    <property type="evidence" value="ECO:0007669"/>
    <property type="project" value="InterPro"/>
</dbReference>